<evidence type="ECO:0000256" key="1">
    <source>
        <dbReference type="ARBA" id="ARBA00022723"/>
    </source>
</evidence>
<feature type="region of interest" description="Disordered" evidence="4">
    <location>
        <begin position="1"/>
        <end position="34"/>
    </location>
</feature>
<dbReference type="InterPro" id="IPR041921">
    <property type="entry name" value="NuoE_N"/>
</dbReference>
<dbReference type="InterPro" id="IPR028431">
    <property type="entry name" value="NADP_DH_HndA-like"/>
</dbReference>
<keyword evidence="3" id="KW-0411">Iron-sulfur</keyword>
<evidence type="ECO:0000313" key="6">
    <source>
        <dbReference type="Proteomes" id="UP000195880"/>
    </source>
</evidence>
<dbReference type="GO" id="GO:0046872">
    <property type="term" value="F:metal ion binding"/>
    <property type="evidence" value="ECO:0007669"/>
    <property type="project" value="UniProtKB-KW"/>
</dbReference>
<name>A0A1Z1WML3_9ACTN</name>
<keyword evidence="1" id="KW-0479">Metal-binding</keyword>
<feature type="compositionally biased region" description="Basic and acidic residues" evidence="4">
    <location>
        <begin position="1"/>
        <end position="12"/>
    </location>
</feature>
<sequence length="189" mass="19962">MDLRFGDSKPTDEERDAVDALLGPPESAWEGADDRSDADLRWARGGRAARGRRDLLLPGLHALNDRVGWISEGGLGYLCRRLTVPPAEAYGVATFYSLFSLKPRARTVVRVCTDLACAVRGAEPPSGSAEGVEVEASPCLGLCERAPAVWVTRAGGPAGLSPTPPLPETGAPPGPRIGAPRLVLNRRTG</sequence>
<dbReference type="PANTHER" id="PTHR43342">
    <property type="entry name" value="NADH-QUINONE OXIDOREDUCTASE, E SUBUNIT"/>
    <property type="match status" value="1"/>
</dbReference>
<dbReference type="Pfam" id="PF01257">
    <property type="entry name" value="2Fe-2S_thioredx"/>
    <property type="match status" value="1"/>
</dbReference>
<dbReference type="SUPFAM" id="SSF52833">
    <property type="entry name" value="Thioredoxin-like"/>
    <property type="match status" value="1"/>
</dbReference>
<keyword evidence="2" id="KW-0408">Iron</keyword>
<dbReference type="PANTHER" id="PTHR43342:SF2">
    <property type="entry name" value="POTENTIAL NAD-REDUCING HYDROGENASE SUBUNIT"/>
    <property type="match status" value="1"/>
</dbReference>
<protein>
    <submittedName>
        <fullName evidence="5">NADH dehydrogenase</fullName>
    </submittedName>
</protein>
<dbReference type="EMBL" id="CP021748">
    <property type="protein sequence ID" value="ARX87638.1"/>
    <property type="molecule type" value="Genomic_DNA"/>
</dbReference>
<dbReference type="KEGG" id="salf:SMD44_07119"/>
<proteinExistence type="predicted"/>
<evidence type="ECO:0000256" key="4">
    <source>
        <dbReference type="SAM" id="MobiDB-lite"/>
    </source>
</evidence>
<keyword evidence="6" id="KW-1185">Reference proteome</keyword>
<dbReference type="Gene3D" id="1.10.10.1590">
    <property type="entry name" value="NADH-quinone oxidoreductase subunit E"/>
    <property type="match status" value="1"/>
</dbReference>
<accession>A0A1Z1WML3</accession>
<feature type="compositionally biased region" description="Pro residues" evidence="4">
    <location>
        <begin position="162"/>
        <end position="175"/>
    </location>
</feature>
<feature type="region of interest" description="Disordered" evidence="4">
    <location>
        <begin position="155"/>
        <end position="189"/>
    </location>
</feature>
<organism evidence="5 6">
    <name type="scientific">Streptomyces alboflavus</name>
    <dbReference type="NCBI Taxonomy" id="67267"/>
    <lineage>
        <taxon>Bacteria</taxon>
        <taxon>Bacillati</taxon>
        <taxon>Actinomycetota</taxon>
        <taxon>Actinomycetes</taxon>
        <taxon>Kitasatosporales</taxon>
        <taxon>Streptomycetaceae</taxon>
        <taxon>Streptomyces</taxon>
    </lineage>
</organism>
<dbReference type="AlphaFoldDB" id="A0A1Z1WML3"/>
<evidence type="ECO:0000256" key="2">
    <source>
        <dbReference type="ARBA" id="ARBA00023004"/>
    </source>
</evidence>
<reference evidence="5 6" key="1">
    <citation type="submission" date="2017-05" db="EMBL/GenBank/DDBJ databases">
        <title>Streptomyces alboflavus Genome sequencing and assembly.</title>
        <authorList>
            <person name="Wang Y."/>
            <person name="Du B."/>
            <person name="Ding Y."/>
            <person name="Liu H."/>
            <person name="Hou Q."/>
            <person name="Liu K."/>
            <person name="Wang C."/>
            <person name="Yao L."/>
        </authorList>
    </citation>
    <scope>NUCLEOTIDE SEQUENCE [LARGE SCALE GENOMIC DNA]</scope>
    <source>
        <strain evidence="5 6">MDJK44</strain>
    </source>
</reference>
<gene>
    <name evidence="5" type="primary">nuoF</name>
    <name evidence="5" type="ORF">SMD44_07119</name>
</gene>
<dbReference type="InterPro" id="IPR036249">
    <property type="entry name" value="Thioredoxin-like_sf"/>
</dbReference>
<dbReference type="GO" id="GO:0051536">
    <property type="term" value="F:iron-sulfur cluster binding"/>
    <property type="evidence" value="ECO:0007669"/>
    <property type="project" value="UniProtKB-KW"/>
</dbReference>
<evidence type="ECO:0000313" key="5">
    <source>
        <dbReference type="EMBL" id="ARX87638.1"/>
    </source>
</evidence>
<evidence type="ECO:0000256" key="3">
    <source>
        <dbReference type="ARBA" id="ARBA00023014"/>
    </source>
</evidence>
<dbReference type="Proteomes" id="UP000195880">
    <property type="component" value="Chromosome"/>
</dbReference>